<dbReference type="Pfam" id="PF04445">
    <property type="entry name" value="SAM_MT"/>
    <property type="match status" value="1"/>
</dbReference>
<evidence type="ECO:0008006" key="3">
    <source>
        <dbReference type="Google" id="ProtNLM"/>
    </source>
</evidence>
<keyword evidence="2" id="KW-1185">Reference proteome</keyword>
<dbReference type="InterPro" id="IPR029063">
    <property type="entry name" value="SAM-dependent_MTases_sf"/>
</dbReference>
<dbReference type="SUPFAM" id="SSF53335">
    <property type="entry name" value="S-adenosyl-L-methionine-dependent methyltransferases"/>
    <property type="match status" value="1"/>
</dbReference>
<dbReference type="KEGG" id="hcv:FTV88_0644"/>
<proteinExistence type="predicted"/>
<dbReference type="PANTHER" id="PTHR36112:SF1">
    <property type="entry name" value="RIBOSOMAL RNA SMALL SUBUNIT METHYLTRANSFERASE J"/>
    <property type="match status" value="1"/>
</dbReference>
<reference evidence="2" key="1">
    <citation type="submission" date="2019-11" db="EMBL/GenBank/DDBJ databases">
        <title>Genome sequence of Heliorestis convoluta strain HH, an alkaliphilic and minimalistic phototrophic bacterium from a soda lake in Egypt.</title>
        <authorList>
            <person name="Dewey E.D."/>
            <person name="Stokes L.M."/>
            <person name="Burchell B.M."/>
            <person name="Shaffer K.N."/>
            <person name="Huntington A.M."/>
            <person name="Baker J.M."/>
            <person name="Nadendla S."/>
            <person name="Giglio M.G."/>
            <person name="Touchman J.W."/>
            <person name="Blankenship R.E."/>
            <person name="Madigan M.T."/>
            <person name="Sattley W.M."/>
        </authorList>
    </citation>
    <scope>NUCLEOTIDE SEQUENCE [LARGE SCALE GENOMIC DNA]</scope>
    <source>
        <strain evidence="2">HH</strain>
    </source>
</reference>
<organism evidence="1 2">
    <name type="scientific">Heliorestis convoluta</name>
    <dbReference type="NCBI Taxonomy" id="356322"/>
    <lineage>
        <taxon>Bacteria</taxon>
        <taxon>Bacillati</taxon>
        <taxon>Bacillota</taxon>
        <taxon>Clostridia</taxon>
        <taxon>Eubacteriales</taxon>
        <taxon>Heliobacteriaceae</taxon>
        <taxon>Heliorestis</taxon>
    </lineage>
</organism>
<dbReference type="EMBL" id="CP045875">
    <property type="protein sequence ID" value="QGG46823.1"/>
    <property type="molecule type" value="Genomic_DNA"/>
</dbReference>
<dbReference type="GO" id="GO:0008990">
    <property type="term" value="F:rRNA (guanine-N2-)-methyltransferase activity"/>
    <property type="evidence" value="ECO:0007669"/>
    <property type="project" value="InterPro"/>
</dbReference>
<dbReference type="RefSeq" id="WP_153724323.1">
    <property type="nucleotide sequence ID" value="NZ_CP045875.1"/>
</dbReference>
<gene>
    <name evidence="1" type="ORF">FTV88_0644</name>
</gene>
<dbReference type="InterPro" id="IPR007536">
    <property type="entry name" value="16SrRNA_methylTrfase_J"/>
</dbReference>
<evidence type="ECO:0000313" key="2">
    <source>
        <dbReference type="Proteomes" id="UP000366051"/>
    </source>
</evidence>
<sequence>MIQKTATVIVTTSHDDEILQKRASEKATLLGLPFVERKKQSLEKLYERYNCSKVLVLERQRWVLKSDDGDFFFHPNMASLRILALQRGEKDYLAQALQLQPGDAFLDCTLGQASDAIVASYLVGEEGKVLGIEHNPFVAFIVAEGLRNPEKEWAPPLAQAMARILIKQGDHRELLLTMSEKSYDVVYFDPMFRQEIKVSSGIHGIRQWADRRPISLEALEQAKKIARRRVVIKERKYSPEWDRLKPTFIISSNNMKVAYGVWEKEVSS</sequence>
<dbReference type="Gene3D" id="3.40.50.150">
    <property type="entry name" value="Vaccinia Virus protein VP39"/>
    <property type="match status" value="1"/>
</dbReference>
<name>A0A5Q2MZF5_9FIRM</name>
<accession>A0A5Q2MZF5</accession>
<dbReference type="AlphaFoldDB" id="A0A5Q2MZF5"/>
<dbReference type="OrthoDB" id="1653798at2"/>
<evidence type="ECO:0000313" key="1">
    <source>
        <dbReference type="EMBL" id="QGG46823.1"/>
    </source>
</evidence>
<dbReference type="PANTHER" id="PTHR36112">
    <property type="entry name" value="RIBOSOMAL RNA SMALL SUBUNIT METHYLTRANSFERASE J"/>
    <property type="match status" value="1"/>
</dbReference>
<protein>
    <recommendedName>
        <fullName evidence="3">SAM-dependent methyltransferase</fullName>
    </recommendedName>
</protein>
<dbReference type="Proteomes" id="UP000366051">
    <property type="component" value="Chromosome"/>
</dbReference>